<evidence type="ECO:0008006" key="10">
    <source>
        <dbReference type="Google" id="ProtNLM"/>
    </source>
</evidence>
<dbReference type="PANTHER" id="PTHR22730:SF1">
    <property type="entry name" value="PROMININ-LIKE PROTEIN"/>
    <property type="match status" value="1"/>
</dbReference>
<gene>
    <name evidence="8" type="ORF">EEDITHA_LOCUS20166</name>
</gene>
<dbReference type="PANTHER" id="PTHR22730">
    <property type="entry name" value="PROMININ PROM PROTEIN"/>
    <property type="match status" value="1"/>
</dbReference>
<evidence type="ECO:0000256" key="5">
    <source>
        <dbReference type="ARBA" id="ARBA00023136"/>
    </source>
</evidence>
<dbReference type="EMBL" id="CAKOGL010000029">
    <property type="protein sequence ID" value="CAH2105973.1"/>
    <property type="molecule type" value="Genomic_DNA"/>
</dbReference>
<protein>
    <recommendedName>
        <fullName evidence="10">Prominin-like protein</fullName>
    </recommendedName>
</protein>
<evidence type="ECO:0000256" key="1">
    <source>
        <dbReference type="ARBA" id="ARBA00004141"/>
    </source>
</evidence>
<keyword evidence="9" id="KW-1185">Reference proteome</keyword>
<dbReference type="AlphaFoldDB" id="A0AAU9V3U1"/>
<dbReference type="InterPro" id="IPR008795">
    <property type="entry name" value="Prominin"/>
</dbReference>
<accession>A0AAU9V3U1</accession>
<reference evidence="8" key="1">
    <citation type="submission" date="2022-03" db="EMBL/GenBank/DDBJ databases">
        <authorList>
            <person name="Tunstrom K."/>
        </authorList>
    </citation>
    <scope>NUCLEOTIDE SEQUENCE</scope>
</reference>
<organism evidence="8 9">
    <name type="scientific">Euphydryas editha</name>
    <name type="common">Edith's checkerspot</name>
    <dbReference type="NCBI Taxonomy" id="104508"/>
    <lineage>
        <taxon>Eukaryota</taxon>
        <taxon>Metazoa</taxon>
        <taxon>Ecdysozoa</taxon>
        <taxon>Arthropoda</taxon>
        <taxon>Hexapoda</taxon>
        <taxon>Insecta</taxon>
        <taxon>Pterygota</taxon>
        <taxon>Neoptera</taxon>
        <taxon>Endopterygota</taxon>
        <taxon>Lepidoptera</taxon>
        <taxon>Glossata</taxon>
        <taxon>Ditrysia</taxon>
        <taxon>Papilionoidea</taxon>
        <taxon>Nymphalidae</taxon>
        <taxon>Nymphalinae</taxon>
        <taxon>Euphydryas</taxon>
    </lineage>
</organism>
<evidence type="ECO:0000256" key="6">
    <source>
        <dbReference type="ARBA" id="ARBA00023180"/>
    </source>
</evidence>
<evidence type="ECO:0000256" key="4">
    <source>
        <dbReference type="ARBA" id="ARBA00022989"/>
    </source>
</evidence>
<keyword evidence="3 7" id="KW-0812">Transmembrane</keyword>
<comment type="caution">
    <text evidence="8">The sequence shown here is derived from an EMBL/GenBank/DDBJ whole genome shotgun (WGS) entry which is preliminary data.</text>
</comment>
<keyword evidence="4 7" id="KW-1133">Transmembrane helix</keyword>
<dbReference type="Proteomes" id="UP001153954">
    <property type="component" value="Unassembled WGS sequence"/>
</dbReference>
<evidence type="ECO:0000256" key="2">
    <source>
        <dbReference type="ARBA" id="ARBA00006058"/>
    </source>
</evidence>
<dbReference type="Pfam" id="PF05478">
    <property type="entry name" value="Prominin"/>
    <property type="match status" value="1"/>
</dbReference>
<name>A0AAU9V3U1_EUPED</name>
<evidence type="ECO:0000313" key="8">
    <source>
        <dbReference type="EMBL" id="CAH2105973.1"/>
    </source>
</evidence>
<evidence type="ECO:0000313" key="9">
    <source>
        <dbReference type="Proteomes" id="UP001153954"/>
    </source>
</evidence>
<dbReference type="GO" id="GO:0016020">
    <property type="term" value="C:membrane"/>
    <property type="evidence" value="ECO:0007669"/>
    <property type="project" value="UniProtKB-SubCell"/>
</dbReference>
<evidence type="ECO:0000256" key="7">
    <source>
        <dbReference type="SAM" id="Phobius"/>
    </source>
</evidence>
<comment type="similarity">
    <text evidence="2">Belongs to the prominin family.</text>
</comment>
<feature type="transmembrane region" description="Helical" evidence="7">
    <location>
        <begin position="314"/>
        <end position="332"/>
    </location>
</feature>
<evidence type="ECO:0000256" key="3">
    <source>
        <dbReference type="ARBA" id="ARBA00022692"/>
    </source>
</evidence>
<keyword evidence="5 7" id="KW-0472">Membrane</keyword>
<comment type="subcellular location">
    <subcellularLocation>
        <location evidence="1">Membrane</location>
        <topology evidence="1">Multi-pass membrane protein</topology>
    </subcellularLocation>
</comment>
<sequence>MCVIFGVGGIIAIVLLVYFVAGLTAQRFICDPLTEPRGSRVFADVESFVQLERVLFGERRDPDFNLTAVLVACHDNRTLYRALALQRLYNLTELRAGTAARVAASVAALRTDYPPRGRPLRILSPAARRKLDRLADTGLSDFDFDRILYALETNMTSLSLDGLSSQLESTARALAPRGGFAEVARDLRSAAEHLARLHRDVVAPMLQRTAELNATASELRDVLRFNQSSLKEAIHYRIRDTTEVELFLNTQGPDLVQNLTRDFAETMGARLQEYLSMVTEAAERDVGRCGPLSHAFNSTRDSACRAVLMPTNGYWISLAWCVLLFVPLLVVAQKLARLYRHPDPYPGPLVEAYVPLALPQTHTHTYTHTRTHTSLHFIRLCIS</sequence>
<keyword evidence="6" id="KW-0325">Glycoprotein</keyword>
<proteinExistence type="inferred from homology"/>